<feature type="domain" description="BRCT" evidence="18">
    <location>
        <begin position="1"/>
        <end position="95"/>
    </location>
</feature>
<keyword evidence="9" id="KW-0418">Kinase</keyword>
<dbReference type="Gene3D" id="3.40.50.10330">
    <property type="entry name" value="Probable inorganic polyphosphate/atp-NAD kinase, domain 1"/>
    <property type="match status" value="1"/>
</dbReference>
<dbReference type="GO" id="GO:0006270">
    <property type="term" value="P:DNA replication initiation"/>
    <property type="evidence" value="ECO:0007669"/>
    <property type="project" value="TreeGrafter"/>
</dbReference>
<keyword evidence="5" id="KW-0934">Plastid</keyword>
<evidence type="ECO:0000256" key="7">
    <source>
        <dbReference type="ARBA" id="ARBA00022737"/>
    </source>
</evidence>
<comment type="subcellular location">
    <subcellularLocation>
        <location evidence="1">Plastid</location>
        <location evidence="1">Chloroplast</location>
    </subcellularLocation>
</comment>
<dbReference type="Pfam" id="PF12738">
    <property type="entry name" value="PTCB-BRCT"/>
    <property type="match status" value="2"/>
</dbReference>
<evidence type="ECO:0000256" key="17">
    <source>
        <dbReference type="SAM" id="MobiDB-lite"/>
    </source>
</evidence>
<evidence type="ECO:0000256" key="10">
    <source>
        <dbReference type="ARBA" id="ARBA00022840"/>
    </source>
</evidence>
<dbReference type="FunFam" id="3.40.50.10190:FF:000010">
    <property type="entry name" value="DNA topoisomerase II binding protein 1"/>
    <property type="match status" value="1"/>
</dbReference>
<dbReference type="CDD" id="cd17731">
    <property type="entry name" value="BRCT_TopBP1_rpt2_like"/>
    <property type="match status" value="2"/>
</dbReference>
<keyword evidence="6" id="KW-0808">Transferase</keyword>
<dbReference type="HAMAP" id="MF_00361">
    <property type="entry name" value="NAD_kinase"/>
    <property type="match status" value="1"/>
</dbReference>
<reference evidence="19" key="1">
    <citation type="submission" date="2023-02" db="EMBL/GenBank/DDBJ databases">
        <title>Genome of toxic invasive species Heracleum sosnowskyi carries increased number of genes despite the absence of recent whole-genome duplications.</title>
        <authorList>
            <person name="Schelkunov M."/>
            <person name="Shtratnikova V."/>
            <person name="Makarenko M."/>
            <person name="Klepikova A."/>
            <person name="Omelchenko D."/>
            <person name="Novikova G."/>
            <person name="Obukhova E."/>
            <person name="Bogdanov V."/>
            <person name="Penin A."/>
            <person name="Logacheva M."/>
        </authorList>
    </citation>
    <scope>NUCLEOTIDE SEQUENCE</scope>
    <source>
        <strain evidence="19">Hsosn_3</strain>
        <tissue evidence="19">Leaf</tissue>
    </source>
</reference>
<dbReference type="Pfam" id="PF20143">
    <property type="entry name" value="NAD_kinase_C"/>
    <property type="match status" value="1"/>
</dbReference>
<evidence type="ECO:0000256" key="3">
    <source>
        <dbReference type="ARBA" id="ARBA00012120"/>
    </source>
</evidence>
<dbReference type="Gene3D" id="2.60.200.30">
    <property type="entry name" value="Probable inorganic polyphosphate/atp-NAD kinase, domain 2"/>
    <property type="match status" value="1"/>
</dbReference>
<keyword evidence="10" id="KW-0067">ATP-binding</keyword>
<accession>A0AAD8MF41</accession>
<dbReference type="FunFam" id="3.40.50.10190:FF:000052">
    <property type="entry name" value="Transcription coactivator"/>
    <property type="match status" value="1"/>
</dbReference>
<keyword evidence="20" id="KW-1185">Reference proteome</keyword>
<dbReference type="FunFam" id="3.40.50.10330:FF:000019">
    <property type="entry name" value="NAD kinase 2, chloroplastic"/>
    <property type="match status" value="1"/>
</dbReference>
<dbReference type="InterPro" id="IPR059215">
    <property type="entry name" value="BRCT2_TopBP1-like"/>
</dbReference>
<feature type="domain" description="BRCT" evidence="18">
    <location>
        <begin position="185"/>
        <end position="269"/>
    </location>
</feature>
<dbReference type="PROSITE" id="PS50172">
    <property type="entry name" value="BRCT"/>
    <property type="match status" value="6"/>
</dbReference>
<feature type="domain" description="BRCT" evidence="18">
    <location>
        <begin position="343"/>
        <end position="435"/>
    </location>
</feature>
<dbReference type="InterPro" id="IPR002504">
    <property type="entry name" value="NADK"/>
</dbReference>
<feature type="domain" description="BRCT" evidence="18">
    <location>
        <begin position="535"/>
        <end position="623"/>
    </location>
</feature>
<dbReference type="GO" id="GO:0007095">
    <property type="term" value="P:mitotic G2 DNA damage checkpoint signaling"/>
    <property type="evidence" value="ECO:0007669"/>
    <property type="project" value="TreeGrafter"/>
</dbReference>
<dbReference type="Pfam" id="PF00533">
    <property type="entry name" value="BRCT"/>
    <property type="match status" value="2"/>
</dbReference>
<feature type="domain" description="BRCT" evidence="18">
    <location>
        <begin position="636"/>
        <end position="719"/>
    </location>
</feature>
<keyword evidence="7" id="KW-0677">Repeat</keyword>
<evidence type="ECO:0000313" key="19">
    <source>
        <dbReference type="EMBL" id="KAK1371191.1"/>
    </source>
</evidence>
<dbReference type="FunFam" id="2.60.200.30:FF:000004">
    <property type="entry name" value="NAD kinase 2, chloroplastic"/>
    <property type="match status" value="1"/>
</dbReference>
<dbReference type="InterPro" id="IPR016064">
    <property type="entry name" value="NAD/diacylglycerol_kinase_sf"/>
</dbReference>
<dbReference type="GO" id="GO:0033314">
    <property type="term" value="P:mitotic DNA replication checkpoint signaling"/>
    <property type="evidence" value="ECO:0007669"/>
    <property type="project" value="TreeGrafter"/>
</dbReference>
<dbReference type="Gene3D" id="3.90.190.10">
    <property type="entry name" value="Protein tyrosine phosphatase superfamily"/>
    <property type="match status" value="1"/>
</dbReference>
<keyword evidence="14" id="KW-0520">NAD</keyword>
<dbReference type="GO" id="GO:0005516">
    <property type="term" value="F:calmodulin binding"/>
    <property type="evidence" value="ECO:0007669"/>
    <property type="project" value="UniProtKB-KW"/>
</dbReference>
<keyword evidence="13" id="KW-0809">Transit peptide</keyword>
<evidence type="ECO:0000256" key="9">
    <source>
        <dbReference type="ARBA" id="ARBA00022777"/>
    </source>
</evidence>
<evidence type="ECO:0000256" key="16">
    <source>
        <dbReference type="ARBA" id="ARBA00053646"/>
    </source>
</evidence>
<dbReference type="Proteomes" id="UP001237642">
    <property type="component" value="Unassembled WGS sequence"/>
</dbReference>
<sequence>MMTKTFKGTNVFMSRNLVPPELFDTLHDALKQNGAEIFLCCDPSRNGSNDYHVISSNDHEKFDDLRSKGCNLLGPQCVLSCAKERRVLPKQGYTCCLALDGVKVLASGFDLEEKNEISKLVTAMGGVLHMRASLDVSFVIVKSVLAAKYKWAVNTLKPIVTISWLYQCWKQHRVVPQDSFRVLPFSGLIICVTKVPADERKEMEKLVSQNGGAYSAELNKKCTHLVCDAPEGDKYKVAKRWGHVHIVTRKWFDQSVSRKACLNEETYAVQATTTSTAKFSLKVQHSQDKLGKHSICSLSSLDTDANFRTSTYDGLEDAGEPAMLPDGDTNFDGCVADDSQKDDNDLYLSDCRIALVGFEASEMRKLVSIIRRGGGSRYMSLNEKLTHIVVGTPSEIEKKEARGHAAAGVISVVKTTWLEECDREKKEIPVLRRHTGYDLLIPKDLVSSNKQSARSETVLKEGKPIFLDNQVKQHLNPGPAVLSDKSRTPEFIMNMDTSVAADCRDSSERQTSACNSNYKSYKKIQCGSSHESQDAKSAVFKLKIFQFSSYFPEERRPEIIQWIIDGGGEVVSCQDEIYVHFIVECHGAMAHKVDVAGSTTVSSHWIKSCLEEGQLLDIGSHILYSPLPCQIPLPGFQSFHFCVSQYDDKDRLLLRNLCFILGAKFAEKFTKKVTHLLCKFTSGPKYEAACKWGILPVTCEWIYECVKQNKVVAPDSFCPNEITSEDREAGLCTMSQYPTQAVKMVSGGGASQLKSQSLDLKCLRTELSGGISDRAEADLTRRVKKRAKHSDSDRRNSLLPSIKSPVNPISEINTKESFPTEKPVEVSIAVPDVAAAIEDLLEETSKIPDQKSPERTGCVKSLFSSDCSILGQDHADLQSGFALSKHWIHRTDKKEDTCVPFQEKSIYDGFTETQTESQVVGYEEDLSGRQMIIDRRSRENGSFQRRRFGVVVTAQLTNHFYSTTGLDSKSSDISQLPWIGPLPGDIAEVEAYCRIFRSAERLHNALMKTLCNPVTGECSVSYGFPSEDKPLLEDKIVSVLGCMICLLNKGREDLLSGRSSLTASFSISDVNISEDKLPPLASFRTEMKRYCESLHVALEDYLTPDDIERVGLWRKLQRLKNVCYDSGYPRQDGSPCHTLFANWNPIYLSTLKEDIESEGSEIAFYRGSQLTEESLKWLLHNGFKTIVDLRAEAVKDHFYQTVLDEAVFSQKVELVKLPVEVGTAPTMEQVEKFSSLVSDSRKKPIYLHSKEGVWRTSAMVSRWRQYMTHYRSQSPSTKAILPNGTMLGGIIDVKNLQMSVKSKEDAIDDKNGSLEVNLKTRYNSIGELPKQDSPVSEKSNHSDNGVSGFPDAMSVIPAVDFNKNVSLVNDWSVVKPFHSQLPPSNVFSRKSMSQFFKNKKISPGRYFNDKQKIWMELSGSRGNYNGTILGSEISQTNAELVDQKRGSLNESVVSHVNLGTNGTYKGGGSYTYQSSDPISIASSDKTYPRKIDGHIRATNGLEKSVISLTMSSGQRNKTTATVSSQNEDMELIEGDMCASATGVVRVQSRKKAEMFLVRTDGVSCSREKVTESSLAFTHPSTQQQMLMWKSTPKTALLLKKLGEELMEEAKEVASFLYHQQKMNVLVEPEVHDIFSRIPGFGFVQTFYSQDTSDLHERVDFVACLGGDGVILHGSNLFRGAVPPFVSFNLGSLGFLTSHLFADYRQDLKQVIQGNNTMDGVYITLRMRLRCEMFRNGKSVPGKVFDVLNEIVVDRGSNPYLSKIECYEHDRLITKVQGDGVIVATPTGSTAYSTAAGGSMVHPNVPCMLFTPICPHSLSFRPVILPDSARLELKIPKDARSNAWVSFDGKRRQQLSRGDSVRIYMSQHPLPTVNKCDQTGDWFRSLIRCLNWNERLDQKAL</sequence>
<evidence type="ECO:0000256" key="1">
    <source>
        <dbReference type="ARBA" id="ARBA00004229"/>
    </source>
</evidence>
<dbReference type="EC" id="2.7.1.23" evidence="3"/>
<protein>
    <recommendedName>
        <fullName evidence="3">NAD(+) kinase</fullName>
        <ecNumber evidence="3">2.7.1.23</ecNumber>
    </recommendedName>
</protein>
<feature type="domain" description="BRCT" evidence="18">
    <location>
        <begin position="99"/>
        <end position="182"/>
    </location>
</feature>
<evidence type="ECO:0000259" key="18">
    <source>
        <dbReference type="PROSITE" id="PS50172"/>
    </source>
</evidence>
<dbReference type="Pfam" id="PF01513">
    <property type="entry name" value="NAD_kinase"/>
    <property type="match status" value="1"/>
</dbReference>
<dbReference type="SUPFAM" id="SSF111331">
    <property type="entry name" value="NAD kinase/diacylglycerol kinase-like"/>
    <property type="match status" value="1"/>
</dbReference>
<evidence type="ECO:0000256" key="13">
    <source>
        <dbReference type="ARBA" id="ARBA00022946"/>
    </source>
</evidence>
<feature type="region of interest" description="Disordered" evidence="17">
    <location>
        <begin position="1326"/>
        <end position="1346"/>
    </location>
</feature>
<dbReference type="SUPFAM" id="SSF52799">
    <property type="entry name" value="(Phosphotyrosine protein) phosphatases II"/>
    <property type="match status" value="1"/>
</dbReference>
<evidence type="ECO:0000256" key="12">
    <source>
        <dbReference type="ARBA" id="ARBA00022860"/>
    </source>
</evidence>
<evidence type="ECO:0000256" key="2">
    <source>
        <dbReference type="ARBA" id="ARBA00010995"/>
    </source>
</evidence>
<dbReference type="CDD" id="cd00027">
    <property type="entry name" value="BRCT"/>
    <property type="match status" value="1"/>
</dbReference>
<keyword evidence="8" id="KW-0547">Nucleotide-binding</keyword>
<feature type="compositionally biased region" description="Polar residues" evidence="17">
    <location>
        <begin position="1333"/>
        <end position="1345"/>
    </location>
</feature>
<evidence type="ECO:0000256" key="4">
    <source>
        <dbReference type="ARBA" id="ARBA00022528"/>
    </source>
</evidence>
<dbReference type="InterPro" id="IPR036420">
    <property type="entry name" value="BRCT_dom_sf"/>
</dbReference>
<dbReference type="InterPro" id="IPR055214">
    <property type="entry name" value="PTP-NADK"/>
</dbReference>
<dbReference type="GO" id="GO:0005524">
    <property type="term" value="F:ATP binding"/>
    <property type="evidence" value="ECO:0007669"/>
    <property type="project" value="UniProtKB-KW"/>
</dbReference>
<gene>
    <name evidence="19" type="ORF">POM88_037283</name>
</gene>
<proteinExistence type="inferred from homology"/>
<comment type="similarity">
    <text evidence="2">Belongs to the NAD kinase family.</text>
</comment>
<dbReference type="InterPro" id="IPR017437">
    <property type="entry name" value="ATP-NAD_kinase_PpnK-typ_C"/>
</dbReference>
<dbReference type="Gene3D" id="3.40.50.10190">
    <property type="entry name" value="BRCT domain"/>
    <property type="match status" value="6"/>
</dbReference>
<evidence type="ECO:0000256" key="5">
    <source>
        <dbReference type="ARBA" id="ARBA00022640"/>
    </source>
</evidence>
<comment type="function">
    <text evidence="16">Involved in chlorophyll synthesis and chloroplast protection against oxidative damage.</text>
</comment>
<dbReference type="FunFam" id="3.40.50.10190:FF:000061">
    <property type="entry name" value="Transcription coactivator"/>
    <property type="match status" value="1"/>
</dbReference>
<evidence type="ECO:0000256" key="14">
    <source>
        <dbReference type="ARBA" id="ARBA00023027"/>
    </source>
</evidence>
<dbReference type="EMBL" id="JAUIZM010000008">
    <property type="protein sequence ID" value="KAK1371191.1"/>
    <property type="molecule type" value="Genomic_DNA"/>
</dbReference>
<organism evidence="19 20">
    <name type="scientific">Heracleum sosnowskyi</name>
    <dbReference type="NCBI Taxonomy" id="360622"/>
    <lineage>
        <taxon>Eukaryota</taxon>
        <taxon>Viridiplantae</taxon>
        <taxon>Streptophyta</taxon>
        <taxon>Embryophyta</taxon>
        <taxon>Tracheophyta</taxon>
        <taxon>Spermatophyta</taxon>
        <taxon>Magnoliopsida</taxon>
        <taxon>eudicotyledons</taxon>
        <taxon>Gunneridae</taxon>
        <taxon>Pentapetalae</taxon>
        <taxon>asterids</taxon>
        <taxon>campanulids</taxon>
        <taxon>Apiales</taxon>
        <taxon>Apiaceae</taxon>
        <taxon>Apioideae</taxon>
        <taxon>apioid superclade</taxon>
        <taxon>Tordylieae</taxon>
        <taxon>Tordyliinae</taxon>
        <taxon>Heracleum</taxon>
    </lineage>
</organism>
<comment type="caution">
    <text evidence="19">The sequence shown here is derived from an EMBL/GenBank/DDBJ whole genome shotgun (WGS) entry which is preliminary data.</text>
</comment>
<dbReference type="SUPFAM" id="SSF52113">
    <property type="entry name" value="BRCT domain"/>
    <property type="match status" value="5"/>
</dbReference>
<keyword evidence="12" id="KW-0112">Calmodulin-binding</keyword>
<dbReference type="PANTHER" id="PTHR13561:SF20">
    <property type="entry name" value="DNA TOPOISOMERASE 2-BINDING PROTEIN 1"/>
    <property type="match status" value="1"/>
</dbReference>
<keyword evidence="11" id="KW-0521">NADP</keyword>
<dbReference type="GO" id="GO:0006741">
    <property type="term" value="P:NADP+ biosynthetic process"/>
    <property type="evidence" value="ECO:0007669"/>
    <property type="project" value="InterPro"/>
</dbReference>
<keyword evidence="4" id="KW-0150">Chloroplast</keyword>
<dbReference type="InterPro" id="IPR029021">
    <property type="entry name" value="Prot-tyrosine_phosphatase-like"/>
</dbReference>
<comment type="catalytic activity">
    <reaction evidence="15">
        <text>NAD(+) + ATP = ADP + NADP(+) + H(+)</text>
        <dbReference type="Rhea" id="RHEA:18629"/>
        <dbReference type="ChEBI" id="CHEBI:15378"/>
        <dbReference type="ChEBI" id="CHEBI:30616"/>
        <dbReference type="ChEBI" id="CHEBI:57540"/>
        <dbReference type="ChEBI" id="CHEBI:58349"/>
        <dbReference type="ChEBI" id="CHEBI:456216"/>
        <dbReference type="EC" id="2.7.1.23"/>
    </reaction>
</comment>
<name>A0AAD8MF41_9APIA</name>
<dbReference type="SMART" id="SM00292">
    <property type="entry name" value="BRCT"/>
    <property type="match status" value="6"/>
</dbReference>
<dbReference type="FunFam" id="3.40.50.10190:FF:000057">
    <property type="entry name" value="Transcription coactivator"/>
    <property type="match status" value="1"/>
</dbReference>
<evidence type="ECO:0000256" key="8">
    <source>
        <dbReference type="ARBA" id="ARBA00022741"/>
    </source>
</evidence>
<evidence type="ECO:0000313" key="20">
    <source>
        <dbReference type="Proteomes" id="UP001237642"/>
    </source>
</evidence>
<dbReference type="Pfam" id="PF22741">
    <property type="entry name" value="PTP-NADK"/>
    <property type="match status" value="1"/>
</dbReference>
<dbReference type="PANTHER" id="PTHR13561">
    <property type="entry name" value="DNA REPLICATION REGULATOR DPB11-RELATED"/>
    <property type="match status" value="1"/>
</dbReference>
<dbReference type="InterPro" id="IPR001357">
    <property type="entry name" value="BRCT_dom"/>
</dbReference>
<reference evidence="19" key="2">
    <citation type="submission" date="2023-05" db="EMBL/GenBank/DDBJ databases">
        <authorList>
            <person name="Schelkunov M.I."/>
        </authorList>
    </citation>
    <scope>NUCLEOTIDE SEQUENCE</scope>
    <source>
        <strain evidence="19">Hsosn_3</strain>
        <tissue evidence="19">Leaf</tissue>
    </source>
</reference>
<evidence type="ECO:0000256" key="11">
    <source>
        <dbReference type="ARBA" id="ARBA00022857"/>
    </source>
</evidence>
<evidence type="ECO:0000256" key="15">
    <source>
        <dbReference type="ARBA" id="ARBA00047925"/>
    </source>
</evidence>
<dbReference type="GO" id="GO:0009507">
    <property type="term" value="C:chloroplast"/>
    <property type="evidence" value="ECO:0007669"/>
    <property type="project" value="UniProtKB-SubCell"/>
</dbReference>
<dbReference type="InterPro" id="IPR017438">
    <property type="entry name" value="ATP-NAD_kinase_N"/>
</dbReference>
<evidence type="ECO:0000256" key="6">
    <source>
        <dbReference type="ARBA" id="ARBA00022679"/>
    </source>
</evidence>
<feature type="region of interest" description="Disordered" evidence="17">
    <location>
        <begin position="782"/>
        <end position="806"/>
    </location>
</feature>
<dbReference type="GO" id="GO:0003951">
    <property type="term" value="F:NAD+ kinase activity"/>
    <property type="evidence" value="ECO:0007669"/>
    <property type="project" value="UniProtKB-EC"/>
</dbReference>
<dbReference type="GO" id="GO:0019674">
    <property type="term" value="P:NAD+ metabolic process"/>
    <property type="evidence" value="ECO:0007669"/>
    <property type="project" value="InterPro"/>
</dbReference>